<reference evidence="4 5" key="1">
    <citation type="submission" date="2018-08" db="EMBL/GenBank/DDBJ databases">
        <title>Form III RuBisCO-mediated autotrophy in Thermodesulfobium bacteria.</title>
        <authorList>
            <person name="Toshchakov S.V."/>
            <person name="Kublanov I.V."/>
            <person name="Frolov E."/>
            <person name="Bonch-Osmolovskaya E.A."/>
            <person name="Tourova T.P."/>
            <person name="Chernych N.A."/>
            <person name="Lebedinsky A.V."/>
        </authorList>
    </citation>
    <scope>NUCLEOTIDE SEQUENCE [LARGE SCALE GENOMIC DNA]</scope>
    <source>
        <strain evidence="4 5">SR</strain>
    </source>
</reference>
<dbReference type="PROSITE" id="PS50263">
    <property type="entry name" value="CN_HYDROLASE"/>
    <property type="match status" value="1"/>
</dbReference>
<gene>
    <name evidence="4" type="ORF">DXX99_01635</name>
</gene>
<keyword evidence="2 4" id="KW-0378">Hydrolase</keyword>
<name>A0A3D8P618_9THEO</name>
<dbReference type="InterPro" id="IPR045254">
    <property type="entry name" value="Nit1/2_C-N_Hydrolase"/>
</dbReference>
<evidence type="ECO:0000256" key="1">
    <source>
        <dbReference type="ARBA" id="ARBA00010613"/>
    </source>
</evidence>
<feature type="domain" description="CN hydrolase" evidence="3">
    <location>
        <begin position="5"/>
        <end position="249"/>
    </location>
</feature>
<dbReference type="Gene3D" id="3.60.110.10">
    <property type="entry name" value="Carbon-nitrogen hydrolase"/>
    <property type="match status" value="1"/>
</dbReference>
<comment type="similarity">
    <text evidence="1">Belongs to the carbon-nitrogen hydrolase superfamily. NIT1/NIT2 family.</text>
</comment>
<proteinExistence type="inferred from homology"/>
<dbReference type="RefSeq" id="WP_115791766.1">
    <property type="nucleotide sequence ID" value="NZ_QSLN01000001.1"/>
</dbReference>
<dbReference type="Pfam" id="PF00795">
    <property type="entry name" value="CN_hydrolase"/>
    <property type="match status" value="1"/>
</dbReference>
<comment type="caution">
    <text evidence="4">The sequence shown here is derived from an EMBL/GenBank/DDBJ whole genome shotgun (WGS) entry which is preliminary data.</text>
</comment>
<dbReference type="GO" id="GO:0016811">
    <property type="term" value="F:hydrolase activity, acting on carbon-nitrogen (but not peptide) bonds, in linear amides"/>
    <property type="evidence" value="ECO:0007669"/>
    <property type="project" value="InterPro"/>
</dbReference>
<organism evidence="4 5">
    <name type="scientific">Ammonifex thiophilus</name>
    <dbReference type="NCBI Taxonomy" id="444093"/>
    <lineage>
        <taxon>Bacteria</taxon>
        <taxon>Bacillati</taxon>
        <taxon>Bacillota</taxon>
        <taxon>Clostridia</taxon>
        <taxon>Thermoanaerobacterales</taxon>
        <taxon>Thermoanaerobacteraceae</taxon>
        <taxon>Ammonifex</taxon>
    </lineage>
</organism>
<keyword evidence="5" id="KW-1185">Reference proteome</keyword>
<dbReference type="AlphaFoldDB" id="A0A3D8P618"/>
<accession>A0A3D8P618</accession>
<dbReference type="SUPFAM" id="SSF56317">
    <property type="entry name" value="Carbon-nitrogen hydrolase"/>
    <property type="match status" value="1"/>
</dbReference>
<sequence length="265" mass="29748">MASKVCAAICQLRVTADKKANLARAREFIRLARYRGAELIVLPEMFVCPYANHLFPLYAESFPAGEALSFLSSVAREERIFLVGGSLPEKEGDHLYNASFVFDPEGKLIARYRKMHLFDVDLPHLRYRESEIFQPGKEVVVFPTPWGEVGLAICFDLRFPSLFRKLVRRGAKIIAVPAAYNLITGPAHWELLVRSRALDNQIYLLGAAPARDYSAPYVAFGHSLIVSPWAEVLARAGAGEEVLTATLDLEYLERVRRELPILGKD</sequence>
<protein>
    <submittedName>
        <fullName evidence="4">Carbon-nitrogen hydrolase family protein</fullName>
    </submittedName>
</protein>
<evidence type="ECO:0000259" key="3">
    <source>
        <dbReference type="PROSITE" id="PS50263"/>
    </source>
</evidence>
<evidence type="ECO:0000256" key="2">
    <source>
        <dbReference type="ARBA" id="ARBA00022801"/>
    </source>
</evidence>
<dbReference type="CDD" id="cd07572">
    <property type="entry name" value="nit"/>
    <property type="match status" value="1"/>
</dbReference>
<evidence type="ECO:0000313" key="4">
    <source>
        <dbReference type="EMBL" id="RDV84773.1"/>
    </source>
</evidence>
<dbReference type="PANTHER" id="PTHR23088">
    <property type="entry name" value="NITRILASE-RELATED"/>
    <property type="match status" value="1"/>
</dbReference>
<dbReference type="OrthoDB" id="9811121at2"/>
<dbReference type="PANTHER" id="PTHR23088:SF27">
    <property type="entry name" value="DEAMINATED GLUTATHIONE AMIDASE"/>
    <property type="match status" value="1"/>
</dbReference>
<dbReference type="EMBL" id="QSLN01000001">
    <property type="protein sequence ID" value="RDV84773.1"/>
    <property type="molecule type" value="Genomic_DNA"/>
</dbReference>
<dbReference type="InterPro" id="IPR003010">
    <property type="entry name" value="C-N_Hydrolase"/>
</dbReference>
<dbReference type="Proteomes" id="UP000256329">
    <property type="component" value="Unassembled WGS sequence"/>
</dbReference>
<evidence type="ECO:0000313" key="5">
    <source>
        <dbReference type="Proteomes" id="UP000256329"/>
    </source>
</evidence>
<dbReference type="InterPro" id="IPR036526">
    <property type="entry name" value="C-N_Hydrolase_sf"/>
</dbReference>